<dbReference type="HOGENOM" id="CLU_036740_1_0_1"/>
<dbReference type="Pfam" id="PF11735">
    <property type="entry name" value="CAP59_mtransfer"/>
    <property type="match status" value="1"/>
</dbReference>
<dbReference type="InterPro" id="IPR029044">
    <property type="entry name" value="Nucleotide-diphossugar_trans"/>
</dbReference>
<protein>
    <submittedName>
        <fullName evidence="1">Alpha--mannosyltransferase cmt1</fullName>
    </submittedName>
</protein>
<dbReference type="InterPro" id="IPR021047">
    <property type="entry name" value="Mannosyltransferase_CMT1"/>
</dbReference>
<keyword evidence="1" id="KW-0328">Glycosyltransferase</keyword>
<gene>
    <name evidence="1" type="ORF">F503_02086</name>
</gene>
<dbReference type="GO" id="GO:0016757">
    <property type="term" value="F:glycosyltransferase activity"/>
    <property type="evidence" value="ECO:0007669"/>
    <property type="project" value="UniProtKB-KW"/>
</dbReference>
<name>S3BXS5_OPHP1</name>
<dbReference type="AlphaFoldDB" id="S3BXS5"/>
<dbReference type="SUPFAM" id="SSF53448">
    <property type="entry name" value="Nucleotide-diphospho-sugar transferases"/>
    <property type="match status" value="1"/>
</dbReference>
<keyword evidence="1" id="KW-0808">Transferase</keyword>
<reference evidence="1 2" key="1">
    <citation type="journal article" date="2013" name="BMC Genomics">
        <title>The genome and transcriptome of the pine saprophyte Ophiostoma piceae, and a comparison with the bark beetle-associated pine pathogen Grosmannia clavigera.</title>
        <authorList>
            <person name="Haridas S."/>
            <person name="Wang Y."/>
            <person name="Lim L."/>
            <person name="Massoumi Alamouti S."/>
            <person name="Jackman S."/>
            <person name="Docking R."/>
            <person name="Robertson G."/>
            <person name="Birol I."/>
            <person name="Bohlmann J."/>
            <person name="Breuil C."/>
        </authorList>
    </citation>
    <scope>NUCLEOTIDE SEQUENCE [LARGE SCALE GENOMIC DNA]</scope>
    <source>
        <strain evidence="1 2">UAMH 11346</strain>
    </source>
</reference>
<dbReference type="EMBL" id="KE148156">
    <property type="protein sequence ID" value="EPE05347.1"/>
    <property type="molecule type" value="Genomic_DNA"/>
</dbReference>
<dbReference type="eggNOG" id="ENOG502QRBX">
    <property type="taxonomic scope" value="Eukaryota"/>
</dbReference>
<evidence type="ECO:0000313" key="1">
    <source>
        <dbReference type="EMBL" id="EPE05347.1"/>
    </source>
</evidence>
<evidence type="ECO:0000313" key="2">
    <source>
        <dbReference type="Proteomes" id="UP000016923"/>
    </source>
</evidence>
<dbReference type="PANTHER" id="PTHR34144:SF5">
    <property type="entry name" value="ALPHA-1,3-MANNOSYLTRANSFERASE CMT1"/>
    <property type="match status" value="1"/>
</dbReference>
<accession>S3BXS5</accession>
<keyword evidence="2" id="KW-1185">Reference proteome</keyword>
<dbReference type="Proteomes" id="UP000016923">
    <property type="component" value="Unassembled WGS sequence"/>
</dbReference>
<proteinExistence type="predicted"/>
<dbReference type="VEuPathDB" id="FungiDB:F503_02086"/>
<dbReference type="PANTHER" id="PTHR34144">
    <property type="entry name" value="CHROMOSOME 8, WHOLE GENOME SHOTGUN SEQUENCE"/>
    <property type="match status" value="1"/>
</dbReference>
<sequence length="428" mass="48222">MRRKYLFAGQVLFLFAVAGTLYYRKGSFVSSPEPVHIPDGPRVDVEPPAGKTGIIPTEEIARYINAILDPKSEDLPRLQCPSLPNPSRYDFFRAPTSLAEMSASSPSAKRGSSKVKYFFAIDLREALPVLPRLLGSVVETIRFLGPSNCALSVVEGNSNDGTYDVLHALRPKLDSLATTYYLRSSTINPQQGNRIAKLAELRNIAVQPLREEPARYTADTTVIFLNDVAPCSEDILELIYQRHAQNADVVCPLDYTYVGRDPTFYDVWIARGMNGDSFFEIPPDGNWNSAWNLFWNDDDAKSQLFSRIPFQVFACWNGAAVFTAKPFVEKVISFRAPYDGECSQGEPQLFCKDMWFHGYGKIAVVPGVSLEYSDDNAKKIKELKGYTSDWAKIDTTDIKIQWKSKPPEKVKCMPSYDQQTFRPWNETL</sequence>
<dbReference type="OrthoDB" id="262547at2759"/>
<dbReference type="OMA" id="CYMGEPT"/>
<organism evidence="1 2">
    <name type="scientific">Ophiostoma piceae (strain UAMH 11346)</name>
    <name type="common">Sap stain fungus</name>
    <dbReference type="NCBI Taxonomy" id="1262450"/>
    <lineage>
        <taxon>Eukaryota</taxon>
        <taxon>Fungi</taxon>
        <taxon>Dikarya</taxon>
        <taxon>Ascomycota</taxon>
        <taxon>Pezizomycotina</taxon>
        <taxon>Sordariomycetes</taxon>
        <taxon>Sordariomycetidae</taxon>
        <taxon>Ophiostomatales</taxon>
        <taxon>Ophiostomataceae</taxon>
        <taxon>Ophiostoma</taxon>
    </lineage>
</organism>